<dbReference type="RefSeq" id="WP_109565494.1">
    <property type="nucleotide sequence ID" value="NZ_QGDJ01000010.1"/>
</dbReference>
<evidence type="ECO:0000256" key="3">
    <source>
        <dbReference type="ARBA" id="ARBA00022448"/>
    </source>
</evidence>
<name>A0A2Y9C8L2_9RHOB</name>
<organism evidence="12 14">
    <name type="scientific">Jannaschia seohaensis</name>
    <dbReference type="NCBI Taxonomy" id="475081"/>
    <lineage>
        <taxon>Bacteria</taxon>
        <taxon>Pseudomonadati</taxon>
        <taxon>Pseudomonadota</taxon>
        <taxon>Alphaproteobacteria</taxon>
        <taxon>Rhodobacterales</taxon>
        <taxon>Roseobacteraceae</taxon>
        <taxon>Jannaschia</taxon>
    </lineage>
</organism>
<dbReference type="GO" id="GO:0005886">
    <property type="term" value="C:plasma membrane"/>
    <property type="evidence" value="ECO:0007669"/>
    <property type="project" value="UniProtKB-SubCell"/>
</dbReference>
<evidence type="ECO:0000256" key="7">
    <source>
        <dbReference type="ARBA" id="ARBA00022927"/>
    </source>
</evidence>
<evidence type="ECO:0000313" key="14">
    <source>
        <dbReference type="Proteomes" id="UP000251571"/>
    </source>
</evidence>
<evidence type="ECO:0000256" key="10">
    <source>
        <dbReference type="SAM" id="Phobius"/>
    </source>
</evidence>
<keyword evidence="13" id="KW-1185">Reference proteome</keyword>
<dbReference type="OrthoDB" id="7873424at2"/>
<protein>
    <submittedName>
        <fullName evidence="11">Type II secretory pathway component PulM</fullName>
    </submittedName>
    <submittedName>
        <fullName evidence="12">Type II secretory pathway, component PulM</fullName>
    </submittedName>
</protein>
<dbReference type="EMBL" id="UETC01000010">
    <property type="protein sequence ID" value="SSA49483.1"/>
    <property type="molecule type" value="Genomic_DNA"/>
</dbReference>
<evidence type="ECO:0000313" key="11">
    <source>
        <dbReference type="EMBL" id="PWJ15797.1"/>
    </source>
</evidence>
<dbReference type="GO" id="GO:0015627">
    <property type="term" value="C:type II protein secretion system complex"/>
    <property type="evidence" value="ECO:0007669"/>
    <property type="project" value="InterPro"/>
</dbReference>
<feature type="transmembrane region" description="Helical" evidence="10">
    <location>
        <begin position="20"/>
        <end position="40"/>
    </location>
</feature>
<evidence type="ECO:0000256" key="1">
    <source>
        <dbReference type="ARBA" id="ARBA00004377"/>
    </source>
</evidence>
<evidence type="ECO:0000256" key="8">
    <source>
        <dbReference type="ARBA" id="ARBA00022989"/>
    </source>
</evidence>
<dbReference type="InterPro" id="IPR023229">
    <property type="entry name" value="T2SS_M_periplasmic_sf"/>
</dbReference>
<dbReference type="Pfam" id="PF04612">
    <property type="entry name" value="T2SSM"/>
    <property type="match status" value="1"/>
</dbReference>
<reference evidence="12 14" key="1">
    <citation type="submission" date="2016-10" db="EMBL/GenBank/DDBJ databases">
        <authorList>
            <person name="Cai Z."/>
        </authorList>
    </citation>
    <scope>NUCLEOTIDE SEQUENCE [LARGE SCALE GENOMIC DNA]</scope>
    <source>
        <strain evidence="12 14">DSM 25227</strain>
    </source>
</reference>
<keyword evidence="4" id="KW-1003">Cell membrane</keyword>
<accession>A0A2Y9C8L2</accession>
<dbReference type="Proteomes" id="UP000251571">
    <property type="component" value="Unassembled WGS sequence"/>
</dbReference>
<keyword evidence="9 10" id="KW-0472">Membrane</keyword>
<comment type="subcellular location">
    <subcellularLocation>
        <location evidence="1">Cell inner membrane</location>
        <topology evidence="1">Single-pass membrane protein</topology>
    </subcellularLocation>
</comment>
<keyword evidence="5" id="KW-0997">Cell inner membrane</keyword>
<evidence type="ECO:0000256" key="4">
    <source>
        <dbReference type="ARBA" id="ARBA00022475"/>
    </source>
</evidence>
<evidence type="ECO:0000256" key="5">
    <source>
        <dbReference type="ARBA" id="ARBA00022519"/>
    </source>
</evidence>
<evidence type="ECO:0000313" key="12">
    <source>
        <dbReference type="EMBL" id="SSA49483.1"/>
    </source>
</evidence>
<dbReference type="AlphaFoldDB" id="A0A2Y9C8L2"/>
<proteinExistence type="inferred from homology"/>
<keyword evidence="6 10" id="KW-0812">Transmembrane</keyword>
<dbReference type="Gene3D" id="3.30.1360.100">
    <property type="entry name" value="General secretion pathway protein M, EpsM"/>
    <property type="match status" value="1"/>
</dbReference>
<dbReference type="Proteomes" id="UP000245839">
    <property type="component" value="Unassembled WGS sequence"/>
</dbReference>
<reference evidence="11 13" key="2">
    <citation type="submission" date="2018-03" db="EMBL/GenBank/DDBJ databases">
        <title>Genomic Encyclopedia of Archaeal and Bacterial Type Strains, Phase II (KMG-II): from individual species to whole genera.</title>
        <authorList>
            <person name="Goeker M."/>
        </authorList>
    </citation>
    <scope>NUCLEOTIDE SEQUENCE [LARGE SCALE GENOMIC DNA]</scope>
    <source>
        <strain evidence="11 13">DSM 25227</strain>
    </source>
</reference>
<keyword evidence="3" id="KW-0813">Transport</keyword>
<gene>
    <name evidence="11" type="ORF">BCF38_11017</name>
    <name evidence="12" type="ORF">SAMN05421539_11017</name>
</gene>
<keyword evidence="8 10" id="KW-1133">Transmembrane helix</keyword>
<dbReference type="GO" id="GO:0015628">
    <property type="term" value="P:protein secretion by the type II secretion system"/>
    <property type="evidence" value="ECO:0007669"/>
    <property type="project" value="InterPro"/>
</dbReference>
<keyword evidence="7" id="KW-0653">Protein transport</keyword>
<evidence type="ECO:0000256" key="6">
    <source>
        <dbReference type="ARBA" id="ARBA00022692"/>
    </source>
</evidence>
<dbReference type="InterPro" id="IPR007690">
    <property type="entry name" value="T2SS_GspM"/>
</dbReference>
<evidence type="ECO:0000256" key="9">
    <source>
        <dbReference type="ARBA" id="ARBA00023136"/>
    </source>
</evidence>
<dbReference type="EMBL" id="QGDJ01000010">
    <property type="protein sequence ID" value="PWJ15797.1"/>
    <property type="molecule type" value="Genomic_DNA"/>
</dbReference>
<evidence type="ECO:0000256" key="2">
    <source>
        <dbReference type="ARBA" id="ARBA00010637"/>
    </source>
</evidence>
<comment type="similarity">
    <text evidence="2">Belongs to the GSP M family.</text>
</comment>
<sequence>MSARLIDALLALSGRERVGLAILVLVALPLGLGFGVLLPLEERAQAARAARVEAVALQVWVRERAAEMAALGPARAPRAAAEPIGTGGIEQRLIAAGLRGAISQLSADAQGRVQLRFDVVGFERFARWLSDTDPHWGYEIAAFRLEALDRPGMVAASLILAPPQD</sequence>
<dbReference type="SUPFAM" id="SSF103054">
    <property type="entry name" value="General secretion pathway protein M, EpsM"/>
    <property type="match status" value="1"/>
</dbReference>
<evidence type="ECO:0000313" key="13">
    <source>
        <dbReference type="Proteomes" id="UP000245839"/>
    </source>
</evidence>